<reference evidence="1 2" key="1">
    <citation type="submission" date="2017-05" db="EMBL/GenBank/DDBJ databases">
        <title>Comparative genomics and methylome analysis of the gut commensal Bifidobacterium breve.</title>
        <authorList>
            <person name="Bottacini F."/>
            <person name="Morrissey R."/>
            <person name="Roberts R.J."/>
            <person name="James K."/>
            <person name="van Breen J."/>
            <person name="Egan M."/>
            <person name="Lambert J."/>
            <person name="van Limpt K."/>
            <person name="Stanton C."/>
            <person name="Knol J."/>
            <person name="O' Connell Motherway M."/>
            <person name="van Sinderen D."/>
        </authorList>
    </citation>
    <scope>NUCLEOTIDE SEQUENCE [LARGE SCALE GENOMIC DNA]</scope>
    <source>
        <strain evidence="1 2">215W447a</strain>
    </source>
</reference>
<proteinExistence type="predicted"/>
<dbReference type="AlphaFoldDB" id="A0A2K9B6L1"/>
<gene>
    <name evidence="1" type="ORF">BB215W447A_1106</name>
</gene>
<dbReference type="Proteomes" id="UP000232491">
    <property type="component" value="Chromosome"/>
</dbReference>
<organism evidence="1 2">
    <name type="scientific">Bifidobacterium breve</name>
    <dbReference type="NCBI Taxonomy" id="1685"/>
    <lineage>
        <taxon>Bacteria</taxon>
        <taxon>Bacillati</taxon>
        <taxon>Actinomycetota</taxon>
        <taxon>Actinomycetes</taxon>
        <taxon>Bifidobacteriales</taxon>
        <taxon>Bifidobacteriaceae</taxon>
        <taxon>Bifidobacterium</taxon>
    </lineage>
</organism>
<dbReference type="RefSeq" id="WP_106641452.1">
    <property type="nucleotide sequence ID" value="NZ_CP021558.1"/>
</dbReference>
<sequence>MIETYGLAETAHYRLEWTRSQTTGRTGYRITARRDVPDRDLMPDATVRLGESGATLILHDPMIPGRGMGLVEYRRLSTRARGIADELEGLARVVEIDIRRLSA</sequence>
<accession>A0A2K9B6L1</accession>
<dbReference type="EMBL" id="CP021558">
    <property type="protein sequence ID" value="AUE03124.1"/>
    <property type="molecule type" value="Genomic_DNA"/>
</dbReference>
<name>A0A2K9B6L1_BIFBR</name>
<evidence type="ECO:0000313" key="2">
    <source>
        <dbReference type="Proteomes" id="UP000232491"/>
    </source>
</evidence>
<evidence type="ECO:0000313" key="1">
    <source>
        <dbReference type="EMBL" id="AUE03124.1"/>
    </source>
</evidence>
<protein>
    <submittedName>
        <fullName evidence="1">Uncharacterized protein</fullName>
    </submittedName>
</protein>